<accession>A0ABV0SWP7</accession>
<protein>
    <submittedName>
        <fullName evidence="1">Uncharacterized protein</fullName>
    </submittedName>
</protein>
<dbReference type="EMBL" id="JAHRIQ010012532">
    <property type="protein sequence ID" value="MEQ2224911.1"/>
    <property type="molecule type" value="Genomic_DNA"/>
</dbReference>
<gene>
    <name evidence="1" type="ORF">ILYODFUR_012193</name>
</gene>
<evidence type="ECO:0000313" key="1">
    <source>
        <dbReference type="EMBL" id="MEQ2224911.1"/>
    </source>
</evidence>
<organism evidence="1 2">
    <name type="scientific">Ilyodon furcidens</name>
    <name type="common">goldbreast splitfin</name>
    <dbReference type="NCBI Taxonomy" id="33524"/>
    <lineage>
        <taxon>Eukaryota</taxon>
        <taxon>Metazoa</taxon>
        <taxon>Chordata</taxon>
        <taxon>Craniata</taxon>
        <taxon>Vertebrata</taxon>
        <taxon>Euteleostomi</taxon>
        <taxon>Actinopterygii</taxon>
        <taxon>Neopterygii</taxon>
        <taxon>Teleostei</taxon>
        <taxon>Neoteleostei</taxon>
        <taxon>Acanthomorphata</taxon>
        <taxon>Ovalentaria</taxon>
        <taxon>Atherinomorphae</taxon>
        <taxon>Cyprinodontiformes</taxon>
        <taxon>Goodeidae</taxon>
        <taxon>Ilyodon</taxon>
    </lineage>
</organism>
<evidence type="ECO:0000313" key="2">
    <source>
        <dbReference type="Proteomes" id="UP001482620"/>
    </source>
</evidence>
<proteinExistence type="predicted"/>
<keyword evidence="2" id="KW-1185">Reference proteome</keyword>
<dbReference type="Proteomes" id="UP001482620">
    <property type="component" value="Unassembled WGS sequence"/>
</dbReference>
<reference evidence="1 2" key="1">
    <citation type="submission" date="2021-06" db="EMBL/GenBank/DDBJ databases">
        <authorList>
            <person name="Palmer J.M."/>
        </authorList>
    </citation>
    <scope>NUCLEOTIDE SEQUENCE [LARGE SCALE GENOMIC DNA]</scope>
    <source>
        <strain evidence="2">if_2019</strain>
        <tissue evidence="1">Muscle</tissue>
    </source>
</reference>
<name>A0ABV0SWP7_9TELE</name>
<sequence length="139" mass="15354">MHLGFLGISVCITRMLILQMRFFFYLRLTTDITDKDTINVVYIQEPATVILTLRDVDGSVSSVIDGSLWYSDDACSSVSSHDTLPVSPDLSTKGLAQRSQGWSSEFAIPRFFSSTEILLQSGNKNVICTVLGPSHGFQQ</sequence>
<comment type="caution">
    <text evidence="1">The sequence shown here is derived from an EMBL/GenBank/DDBJ whole genome shotgun (WGS) entry which is preliminary data.</text>
</comment>